<dbReference type="SUPFAM" id="SSF48452">
    <property type="entry name" value="TPR-like"/>
    <property type="match status" value="1"/>
</dbReference>
<sequence length="209" mass="24303">MSQSSDTNEGQSCERKPCEIAVNGLKVDLFRYLQRSRNQFASLGTDLASNEYYEDAIRFLTIAIHYNRYDHRLYFNRAFCLLEMDRNQDALKDINTCIALKNGWSKAYFKKGQILANMGEFIPAHKAYKIAWKLDSDCEETVLQMRGNVYDALRQMGFDAIRAGYGAQYYFDIEEAAEALNGGALEITLKSWRFEKKQKYFNKKNQRLT</sequence>
<accession>A0A443QUT4</accession>
<dbReference type="PANTHER" id="PTHR47678">
    <property type="entry name" value="TETRATRICOPEPTIDE REPEAT PROTEIN 31"/>
    <property type="match status" value="1"/>
</dbReference>
<evidence type="ECO:0000313" key="1">
    <source>
        <dbReference type="EMBL" id="RWS06772.1"/>
    </source>
</evidence>
<dbReference type="AlphaFoldDB" id="A0A443QUT4"/>
<organism evidence="1 2">
    <name type="scientific">Dinothrombium tinctorium</name>
    <dbReference type="NCBI Taxonomy" id="1965070"/>
    <lineage>
        <taxon>Eukaryota</taxon>
        <taxon>Metazoa</taxon>
        <taxon>Ecdysozoa</taxon>
        <taxon>Arthropoda</taxon>
        <taxon>Chelicerata</taxon>
        <taxon>Arachnida</taxon>
        <taxon>Acari</taxon>
        <taxon>Acariformes</taxon>
        <taxon>Trombidiformes</taxon>
        <taxon>Prostigmata</taxon>
        <taxon>Anystina</taxon>
        <taxon>Parasitengona</taxon>
        <taxon>Trombidioidea</taxon>
        <taxon>Trombidiidae</taxon>
        <taxon>Dinothrombium</taxon>
    </lineage>
</organism>
<protein>
    <submittedName>
        <fullName evidence="1">Uncharacterized protein</fullName>
    </submittedName>
</protein>
<dbReference type="InterPro" id="IPR019734">
    <property type="entry name" value="TPR_rpt"/>
</dbReference>
<name>A0A443QUT4_9ACAR</name>
<dbReference type="Gene3D" id="1.25.40.10">
    <property type="entry name" value="Tetratricopeptide repeat domain"/>
    <property type="match status" value="1"/>
</dbReference>
<evidence type="ECO:0000313" key="2">
    <source>
        <dbReference type="Proteomes" id="UP000285301"/>
    </source>
</evidence>
<dbReference type="PANTHER" id="PTHR47678:SF4">
    <property type="entry name" value="SHOCK PROTEIN 70 (HSP70)-INTERACTING PROTEIN, PUTATIVE-RELATED"/>
    <property type="match status" value="1"/>
</dbReference>
<proteinExistence type="predicted"/>
<dbReference type="EMBL" id="NCKU01003885">
    <property type="protein sequence ID" value="RWS06772.1"/>
    <property type="molecule type" value="Genomic_DNA"/>
</dbReference>
<dbReference type="InterPro" id="IPR011990">
    <property type="entry name" value="TPR-like_helical_dom_sf"/>
</dbReference>
<gene>
    <name evidence="1" type="ORF">B4U79_00087</name>
</gene>
<dbReference type="OrthoDB" id="2017782at2759"/>
<dbReference type="Proteomes" id="UP000285301">
    <property type="component" value="Unassembled WGS sequence"/>
</dbReference>
<dbReference type="STRING" id="1965070.A0A443QUT4"/>
<feature type="non-terminal residue" evidence="1">
    <location>
        <position position="209"/>
    </location>
</feature>
<dbReference type="SMART" id="SM00028">
    <property type="entry name" value="TPR"/>
    <property type="match status" value="2"/>
</dbReference>
<comment type="caution">
    <text evidence="1">The sequence shown here is derived from an EMBL/GenBank/DDBJ whole genome shotgun (WGS) entry which is preliminary data.</text>
</comment>
<reference evidence="1 2" key="1">
    <citation type="journal article" date="2018" name="Gigascience">
        <title>Genomes of trombidid mites reveal novel predicted allergens and laterally-transferred genes associated with secondary metabolism.</title>
        <authorList>
            <person name="Dong X."/>
            <person name="Chaisiri K."/>
            <person name="Xia D."/>
            <person name="Armstrong S.D."/>
            <person name="Fang Y."/>
            <person name="Donnelly M.J."/>
            <person name="Kadowaki T."/>
            <person name="McGarry J.W."/>
            <person name="Darby A.C."/>
            <person name="Makepeace B.L."/>
        </authorList>
    </citation>
    <scope>NUCLEOTIDE SEQUENCE [LARGE SCALE GENOMIC DNA]</scope>
    <source>
        <strain evidence="1">UoL-WK</strain>
    </source>
</reference>
<keyword evidence="2" id="KW-1185">Reference proteome</keyword>